<evidence type="ECO:0000259" key="10">
    <source>
        <dbReference type="Pfam" id="PF20981"/>
    </source>
</evidence>
<name>A0ABD2NKX4_9CUCU</name>
<feature type="domain" description="AAR2 N-terminal" evidence="10">
    <location>
        <begin position="13"/>
        <end position="143"/>
    </location>
</feature>
<dbReference type="GO" id="GO:0006397">
    <property type="term" value="P:mRNA processing"/>
    <property type="evidence" value="ECO:0007669"/>
    <property type="project" value="UniProtKB-KW"/>
</dbReference>
<dbReference type="InterPro" id="IPR007946">
    <property type="entry name" value="AAR2"/>
</dbReference>
<dbReference type="PANTHER" id="PTHR12689">
    <property type="entry name" value="A1 CISTRON SPLICING FACTOR AAR2-RELATED"/>
    <property type="match status" value="1"/>
</dbReference>
<evidence type="ECO:0000256" key="7">
    <source>
        <dbReference type="ARBA" id="ARBA00030625"/>
    </source>
</evidence>
<keyword evidence="6" id="KW-0508">mRNA splicing</keyword>
<evidence type="ECO:0000256" key="5">
    <source>
        <dbReference type="ARBA" id="ARBA00022728"/>
    </source>
</evidence>
<evidence type="ECO:0000256" key="8">
    <source>
        <dbReference type="ARBA" id="ARBA00047009"/>
    </source>
</evidence>
<dbReference type="FunFam" id="1.25.40.550:FF:000001">
    <property type="entry name" value="AAR2 splicing factor homolog"/>
    <property type="match status" value="1"/>
</dbReference>
<evidence type="ECO:0000256" key="6">
    <source>
        <dbReference type="ARBA" id="ARBA00023187"/>
    </source>
</evidence>
<dbReference type="Gene3D" id="1.25.40.550">
    <property type="entry name" value="Aar2, C-terminal domain-like"/>
    <property type="match status" value="1"/>
</dbReference>
<dbReference type="GO" id="GO:0005681">
    <property type="term" value="C:spliceosomal complex"/>
    <property type="evidence" value="ECO:0007669"/>
    <property type="project" value="UniProtKB-KW"/>
</dbReference>
<reference evidence="11 12" key="1">
    <citation type="journal article" date="2021" name="BMC Biol.">
        <title>Horizontally acquired antibacterial genes associated with adaptive radiation of ladybird beetles.</title>
        <authorList>
            <person name="Li H.S."/>
            <person name="Tang X.F."/>
            <person name="Huang Y.H."/>
            <person name="Xu Z.Y."/>
            <person name="Chen M.L."/>
            <person name="Du X.Y."/>
            <person name="Qiu B.Y."/>
            <person name="Chen P.T."/>
            <person name="Zhang W."/>
            <person name="Slipinski A."/>
            <person name="Escalona H.E."/>
            <person name="Waterhouse R.M."/>
            <person name="Zwick A."/>
            <person name="Pang H."/>
        </authorList>
    </citation>
    <scope>NUCLEOTIDE SEQUENCE [LARGE SCALE GENOMIC DNA]</scope>
    <source>
        <strain evidence="11">SYSU2018</strain>
    </source>
</reference>
<protein>
    <recommendedName>
        <fullName evidence="3">Protein AAR2 homolog</fullName>
    </recommendedName>
    <alternativeName>
        <fullName evidence="7">AAR2 splicing factor homolog</fullName>
    </alternativeName>
</protein>
<dbReference type="GO" id="GO:0008380">
    <property type="term" value="P:RNA splicing"/>
    <property type="evidence" value="ECO:0007669"/>
    <property type="project" value="UniProtKB-KW"/>
</dbReference>
<evidence type="ECO:0000313" key="12">
    <source>
        <dbReference type="Proteomes" id="UP001516400"/>
    </source>
</evidence>
<sequence>MNQDLAKKLFEEGGVLIFLGVPVGTEFGIDFKSWNTDERFRGIKMIPPGIHYIFYSATSSTGDISPRSGFFHNFQRGEIVLRKWDMDKEDMSDKLGTDEEISNFRHNLKAMDNFLGPYPYDIYEKWINLIENVTGNLVSQLIPHSGIVRSALELEGCSDADRPRVDKNGISTSNFKKKKRMRLSSSSAEDAEDQLLPIMKAKSGTALRSTEFPEKHYPEGSTPSDITQHSLDSSYVLENMISKYKEPSDIIGELQFSFICFLVGHSLEAFEQWKRLINLFCSCEVAITKYRRLYDLLLNTLKLQVTEIPEEFLADIVSNNNFFYMKVRDLFRNIQSSNVDGNLKSKMNRFKEYLTETYNWNFEHLEWEEDEDAPVVVDINEYSHQLEEDITENQSPN</sequence>
<dbReference type="PANTHER" id="PTHR12689:SF4">
    <property type="entry name" value="PROTEIN AAR2 HOMOLOG"/>
    <property type="match status" value="1"/>
</dbReference>
<evidence type="ECO:0000256" key="3">
    <source>
        <dbReference type="ARBA" id="ARBA00016372"/>
    </source>
</evidence>
<organism evidence="11 12">
    <name type="scientific">Cryptolaemus montrouzieri</name>
    <dbReference type="NCBI Taxonomy" id="559131"/>
    <lineage>
        <taxon>Eukaryota</taxon>
        <taxon>Metazoa</taxon>
        <taxon>Ecdysozoa</taxon>
        <taxon>Arthropoda</taxon>
        <taxon>Hexapoda</taxon>
        <taxon>Insecta</taxon>
        <taxon>Pterygota</taxon>
        <taxon>Neoptera</taxon>
        <taxon>Endopterygota</taxon>
        <taxon>Coleoptera</taxon>
        <taxon>Polyphaga</taxon>
        <taxon>Cucujiformia</taxon>
        <taxon>Coccinelloidea</taxon>
        <taxon>Coccinellidae</taxon>
        <taxon>Scymninae</taxon>
        <taxon>Scymnini</taxon>
        <taxon>Cryptolaemus</taxon>
    </lineage>
</organism>
<dbReference type="Proteomes" id="UP001516400">
    <property type="component" value="Unassembled WGS sequence"/>
</dbReference>
<dbReference type="CDD" id="cd13778">
    <property type="entry name" value="Aar2_C"/>
    <property type="match status" value="1"/>
</dbReference>
<dbReference type="Pfam" id="PF05282">
    <property type="entry name" value="AAR2"/>
    <property type="match status" value="1"/>
</dbReference>
<dbReference type="AlphaFoldDB" id="A0ABD2NKX4"/>
<evidence type="ECO:0000259" key="9">
    <source>
        <dbReference type="Pfam" id="PF05282"/>
    </source>
</evidence>
<feature type="domain" description="AAR2 C-terminal" evidence="9">
    <location>
        <begin position="210"/>
        <end position="363"/>
    </location>
</feature>
<dbReference type="InterPro" id="IPR038514">
    <property type="entry name" value="AAR2_C_sf"/>
</dbReference>
<dbReference type="InterPro" id="IPR033648">
    <property type="entry name" value="AAR2_C"/>
</dbReference>
<keyword evidence="12" id="KW-1185">Reference proteome</keyword>
<dbReference type="InterPro" id="IPR033647">
    <property type="entry name" value="Aar2_N"/>
</dbReference>
<dbReference type="Pfam" id="PF20981">
    <property type="entry name" value="AAR2_1st"/>
    <property type="match status" value="1"/>
</dbReference>
<comment type="caution">
    <text evidence="11">The sequence shown here is derived from an EMBL/GenBank/DDBJ whole genome shotgun (WGS) entry which is preliminary data.</text>
</comment>
<keyword evidence="4" id="KW-0507">mRNA processing</keyword>
<dbReference type="Gene3D" id="2.60.34.20">
    <property type="match status" value="1"/>
</dbReference>
<evidence type="ECO:0000256" key="4">
    <source>
        <dbReference type="ARBA" id="ARBA00022664"/>
    </source>
</evidence>
<dbReference type="EMBL" id="JABFTP020000124">
    <property type="protein sequence ID" value="KAL3279179.1"/>
    <property type="molecule type" value="Genomic_DNA"/>
</dbReference>
<evidence type="ECO:0000313" key="11">
    <source>
        <dbReference type="EMBL" id="KAL3279179.1"/>
    </source>
</evidence>
<gene>
    <name evidence="11" type="ORF">HHI36_016692</name>
</gene>
<proteinExistence type="inferred from homology"/>
<keyword evidence="5" id="KW-0747">Spliceosome</keyword>
<comment type="function">
    <text evidence="1">Component of the U5 snRNP complex that is required for spliceosome assembly and for pre-mRNA splicing.</text>
</comment>
<dbReference type="InterPro" id="IPR038516">
    <property type="entry name" value="AAR2_N_sf"/>
</dbReference>
<evidence type="ECO:0000256" key="1">
    <source>
        <dbReference type="ARBA" id="ARBA00003708"/>
    </source>
</evidence>
<dbReference type="CDD" id="cd13777">
    <property type="entry name" value="Aar2_N"/>
    <property type="match status" value="1"/>
</dbReference>
<accession>A0ABD2NKX4</accession>
<comment type="subunit">
    <text evidence="8">Interacts with PRPF8 (via RNase H homology domain). Component of a U5 snRNP complex that contains PRPF8.</text>
</comment>
<evidence type="ECO:0000256" key="2">
    <source>
        <dbReference type="ARBA" id="ARBA00006281"/>
    </source>
</evidence>
<dbReference type="FunFam" id="2.60.34.20:FF:000001">
    <property type="entry name" value="protein AAR2 homolog"/>
    <property type="match status" value="1"/>
</dbReference>
<comment type="similarity">
    <text evidence="2">Belongs to the AAR2 family.</text>
</comment>